<feature type="transmembrane region" description="Helical" evidence="5">
    <location>
        <begin position="1190"/>
        <end position="1209"/>
    </location>
</feature>
<feature type="domain" description="DZIP3-like HEPN" evidence="6">
    <location>
        <begin position="37"/>
        <end position="144"/>
    </location>
</feature>
<dbReference type="InterPro" id="IPR002110">
    <property type="entry name" value="Ankyrin_rpt"/>
</dbReference>
<evidence type="ECO:0000259" key="6">
    <source>
        <dbReference type="Pfam" id="PF18738"/>
    </source>
</evidence>
<keyword evidence="5" id="KW-1133">Transmembrane helix</keyword>
<feature type="repeat" description="ANK" evidence="3">
    <location>
        <begin position="736"/>
        <end position="768"/>
    </location>
</feature>
<dbReference type="InterPro" id="IPR027417">
    <property type="entry name" value="P-loop_NTPase"/>
</dbReference>
<sequence length="1210" mass="138544">MRAIMGLNKSRRINAAQLEILRGITGTVWPPTLPPMPVGTKATSSKDFDLTLMICLLRNLGGLLTPTNGWDQLPHPNDILPGADLATLKWYRNQSAHTTLTSMDNNEFTDKWTRVEKALTSLNKGQKPHEVTEILNYDLDGEQAKALANAELKELKNDYDNFEKEIKQIENDFSQYREANLPINVAEANATLVEKWRKEDETFYETVGSELVYDKVQGCSCILVTANSGLGKTATIRHIALRLQKEGFTIVPVEFPEDIIKYKTSQKQVFLIDDVLGKYDVSLTLLSKWERLDEKLISCLETEVGSNKILCTLRLQITRHKRFNTASTILNKEVINLEHASNALSKEEKQKILMKYLKKNDLEKKIKTEEVEIMCETNYAFPLLCKLVSNDEERFMKRVEFFRQPFTLLKEELNKMSYENKKLYCILVLCMLFNGSFSRSMFYIYSHEYNAKINRIIQTCGLQRNMSKKELEKSAFSALGSYFTMDSYSFRFIHDALEETVVCHFYTFDPNVMLSDCDILFIRDRVRIHSVENTNEDIDENTVVIQEDELNENNLKPLFNRLWNELSEGKFSSLLMSHLFKNRDFVCIFGTYLETNKSILESKFFLKKVSSERIFSYWSRHTIPLVSDQSVSKRKKVTFLSDKNLIDTNDAISRVIEAIAWRSTLMHWIVAFGCYEFFQYAWRKMTTLEQKRILGRDYRSNLLVKSFFPLAVLGGSVDIVKELIGAGADVNCFSENWETPLYVAVKSGNSDMVRVLVEHKAKVNLRGWFSMNIPCTVTSNKHELTNLILEYDLNQTELHIAVRHNDLQKLRSTIRSGNIDFRTKSGWTVLHYAVLSNNVEAVKVLVDQREALCTKPTSKVSIVDNNGLTAVHLAVINDNIEILSLLLRNKAEVNVRDVFDRTPLHYIKSASATKLLLSHSFQNHCVKTNRNAEEERMYEKYGKTQMSAFSTICLNITLHTSFRNVGRDVVNMPDREGNTPLHSVLKNCLLKGQSSECIETLLDNGANRYLFNDSGTTAIELMESSCDTVQYMNNSEKYKLSIQKTYIVFVVAMIFLMNVTFGLSVHLDSVISEECHTAVLCVGQDAESKFRSANLSCTSLAYNVTYKNGVDFSVQCHTKDNFTMSFFNDSFNVTYGTLTIGASFIDWSEIGLQCLYCLNLSLHAICADCFLHCILVFVQKKLGQENNFMLLLNGIAMCLLYGYMLCHLMF</sequence>
<keyword evidence="4" id="KW-0175">Coiled coil</keyword>
<evidence type="ECO:0000256" key="1">
    <source>
        <dbReference type="ARBA" id="ARBA00022737"/>
    </source>
</evidence>
<evidence type="ECO:0000313" key="9">
    <source>
        <dbReference type="Proteomes" id="UP000507470"/>
    </source>
</evidence>
<dbReference type="Proteomes" id="UP000507470">
    <property type="component" value="Unassembled WGS sequence"/>
</dbReference>
<feature type="transmembrane region" description="Helical" evidence="5">
    <location>
        <begin position="1046"/>
        <end position="1067"/>
    </location>
</feature>
<evidence type="ECO:0000256" key="5">
    <source>
        <dbReference type="SAM" id="Phobius"/>
    </source>
</evidence>
<keyword evidence="2 3" id="KW-0040">ANK repeat</keyword>
<reference evidence="8 9" key="1">
    <citation type="submission" date="2020-06" db="EMBL/GenBank/DDBJ databases">
        <authorList>
            <person name="Li R."/>
            <person name="Bekaert M."/>
        </authorList>
    </citation>
    <scope>NUCLEOTIDE SEQUENCE [LARGE SCALE GENOMIC DNA]</scope>
    <source>
        <strain evidence="9">wild</strain>
    </source>
</reference>
<dbReference type="SMART" id="SM00248">
    <property type="entry name" value="ANK"/>
    <property type="match status" value="6"/>
</dbReference>
<feature type="domain" description="Novel STAND NTPase 3" evidence="7">
    <location>
        <begin position="203"/>
        <end position="358"/>
    </location>
</feature>
<dbReference type="Pfam" id="PF12796">
    <property type="entry name" value="Ank_2"/>
    <property type="match status" value="2"/>
</dbReference>
<protein>
    <submittedName>
        <fullName evidence="8">Uncharacterized protein</fullName>
    </submittedName>
</protein>
<dbReference type="Gene3D" id="1.25.40.20">
    <property type="entry name" value="Ankyrin repeat-containing domain"/>
    <property type="match status" value="3"/>
</dbReference>
<feature type="repeat" description="ANK" evidence="3">
    <location>
        <begin position="866"/>
        <end position="898"/>
    </location>
</feature>
<feature type="repeat" description="ANK" evidence="3">
    <location>
        <begin position="976"/>
        <end position="1013"/>
    </location>
</feature>
<dbReference type="InterPro" id="IPR049050">
    <property type="entry name" value="nSTAND3"/>
</dbReference>
<dbReference type="AlphaFoldDB" id="A0A6J8BAH3"/>
<dbReference type="PROSITE" id="PS50297">
    <property type="entry name" value="ANK_REP_REGION"/>
    <property type="match status" value="3"/>
</dbReference>
<name>A0A6J8BAH3_MYTCO</name>
<dbReference type="Pfam" id="PF18738">
    <property type="entry name" value="HEPN_DZIP3"/>
    <property type="match status" value="1"/>
</dbReference>
<keyword evidence="5" id="KW-0472">Membrane</keyword>
<feature type="repeat" description="ANK" evidence="3">
    <location>
        <begin position="825"/>
        <end position="847"/>
    </location>
</feature>
<keyword evidence="1" id="KW-0677">Repeat</keyword>
<evidence type="ECO:0000259" key="7">
    <source>
        <dbReference type="Pfam" id="PF20720"/>
    </source>
</evidence>
<dbReference type="SUPFAM" id="SSF48403">
    <property type="entry name" value="Ankyrin repeat"/>
    <property type="match status" value="1"/>
</dbReference>
<dbReference type="SUPFAM" id="SSF52540">
    <property type="entry name" value="P-loop containing nucleoside triphosphate hydrolases"/>
    <property type="match status" value="1"/>
</dbReference>
<dbReference type="PROSITE" id="PS50088">
    <property type="entry name" value="ANK_REPEAT"/>
    <property type="match status" value="4"/>
</dbReference>
<dbReference type="OrthoDB" id="6122878at2759"/>
<accession>A0A6J8BAH3</accession>
<keyword evidence="5" id="KW-0812">Transmembrane</keyword>
<dbReference type="EMBL" id="CACVKT020002885">
    <property type="protein sequence ID" value="CAC5380381.1"/>
    <property type="molecule type" value="Genomic_DNA"/>
</dbReference>
<dbReference type="InterPro" id="IPR036770">
    <property type="entry name" value="Ankyrin_rpt-contain_sf"/>
</dbReference>
<proteinExistence type="predicted"/>
<keyword evidence="9" id="KW-1185">Reference proteome</keyword>
<evidence type="ECO:0000313" key="8">
    <source>
        <dbReference type="EMBL" id="CAC5380381.1"/>
    </source>
</evidence>
<organism evidence="8 9">
    <name type="scientific">Mytilus coruscus</name>
    <name type="common">Sea mussel</name>
    <dbReference type="NCBI Taxonomy" id="42192"/>
    <lineage>
        <taxon>Eukaryota</taxon>
        <taxon>Metazoa</taxon>
        <taxon>Spiralia</taxon>
        <taxon>Lophotrochozoa</taxon>
        <taxon>Mollusca</taxon>
        <taxon>Bivalvia</taxon>
        <taxon>Autobranchia</taxon>
        <taxon>Pteriomorphia</taxon>
        <taxon>Mytilida</taxon>
        <taxon>Mytiloidea</taxon>
        <taxon>Mytilidae</taxon>
        <taxon>Mytilinae</taxon>
        <taxon>Mytilus</taxon>
    </lineage>
</organism>
<evidence type="ECO:0000256" key="2">
    <source>
        <dbReference type="ARBA" id="ARBA00023043"/>
    </source>
</evidence>
<evidence type="ECO:0000256" key="3">
    <source>
        <dbReference type="PROSITE-ProRule" id="PRU00023"/>
    </source>
</evidence>
<dbReference type="PANTHER" id="PTHR24173:SF74">
    <property type="entry name" value="ANKYRIN REPEAT DOMAIN-CONTAINING PROTEIN 16"/>
    <property type="match status" value="1"/>
</dbReference>
<evidence type="ECO:0000256" key="4">
    <source>
        <dbReference type="SAM" id="Coils"/>
    </source>
</evidence>
<gene>
    <name evidence="8" type="ORF">MCOR_16345</name>
</gene>
<dbReference type="PANTHER" id="PTHR24173">
    <property type="entry name" value="ANKYRIN REPEAT CONTAINING"/>
    <property type="match status" value="1"/>
</dbReference>
<dbReference type="Pfam" id="PF20720">
    <property type="entry name" value="nSTAND3"/>
    <property type="match status" value="1"/>
</dbReference>
<feature type="coiled-coil region" evidence="4">
    <location>
        <begin position="145"/>
        <end position="179"/>
    </location>
</feature>
<dbReference type="InterPro" id="IPR041249">
    <property type="entry name" value="HEPN_DZIP3"/>
</dbReference>